<organism evidence="2">
    <name type="scientific">Tuwongella immobilis</name>
    <dbReference type="NCBI Taxonomy" id="692036"/>
    <lineage>
        <taxon>Bacteria</taxon>
        <taxon>Pseudomonadati</taxon>
        <taxon>Planctomycetota</taxon>
        <taxon>Planctomycetia</taxon>
        <taxon>Gemmatales</taxon>
        <taxon>Gemmataceae</taxon>
        <taxon>Tuwongella</taxon>
    </lineage>
</organism>
<accession>A0A6C2YHQ4</accession>
<dbReference type="AlphaFoldDB" id="A0A6C2YHQ4"/>
<sequence>MSNWNFIRRTLALLLLSGTLLGCSTGGSDKPAPKTVPVKGVVLDKATSKPTAVSGLVTFRLKSDPTILANGRIGDDGSFELSTILDDGKLSGAAVGAHDVTVLPPSGDQLQGKSVNPIPIGVMEVPAAGGELKVLVPSRGKR</sequence>
<name>A0A6C2YHQ4_9BACT</name>
<evidence type="ECO:0000256" key="1">
    <source>
        <dbReference type="SAM" id="SignalP"/>
    </source>
</evidence>
<feature type="signal peptide" evidence="1">
    <location>
        <begin position="1"/>
        <end position="22"/>
    </location>
</feature>
<keyword evidence="3" id="KW-1185">Reference proteome</keyword>
<dbReference type="EMBL" id="LR586016">
    <property type="protein sequence ID" value="VIP00947.1"/>
    <property type="molecule type" value="Genomic_DNA"/>
</dbReference>
<evidence type="ECO:0000313" key="3">
    <source>
        <dbReference type="Proteomes" id="UP000464378"/>
    </source>
</evidence>
<dbReference type="EMBL" id="LR593887">
    <property type="protein sequence ID" value="VTR97312.1"/>
    <property type="molecule type" value="Genomic_DNA"/>
</dbReference>
<evidence type="ECO:0000313" key="2">
    <source>
        <dbReference type="EMBL" id="VIP00947.1"/>
    </source>
</evidence>
<dbReference type="InParanoid" id="A0A6C2YHQ4"/>
<proteinExistence type="predicted"/>
<dbReference type="RefSeq" id="WP_162656111.1">
    <property type="nucleotide sequence ID" value="NZ_LR593887.1"/>
</dbReference>
<evidence type="ECO:0008006" key="4">
    <source>
        <dbReference type="Google" id="ProtNLM"/>
    </source>
</evidence>
<keyword evidence="1" id="KW-0732">Signal</keyword>
<feature type="chain" id="PRO_5036383836" description="Carboxypeptidase regulatory-like domain-containing protein" evidence="1">
    <location>
        <begin position="23"/>
        <end position="142"/>
    </location>
</feature>
<protein>
    <recommendedName>
        <fullName evidence="4">Carboxypeptidase regulatory-like domain-containing protein</fullName>
    </recommendedName>
</protein>
<reference evidence="2" key="1">
    <citation type="submission" date="2019-04" db="EMBL/GenBank/DDBJ databases">
        <authorList>
            <consortium name="Science for Life Laboratories"/>
        </authorList>
    </citation>
    <scope>NUCLEOTIDE SEQUENCE</scope>
    <source>
        <strain evidence="2">MBLW1</strain>
    </source>
</reference>
<dbReference type="Proteomes" id="UP000464378">
    <property type="component" value="Chromosome"/>
</dbReference>
<gene>
    <name evidence="2" type="ORF">GMBLW1_30130</name>
</gene>
<dbReference type="KEGG" id="tim:GMBLW1_30130"/>